<name>A0ABV0LW76_9HYPH</name>
<reference evidence="1 2" key="1">
    <citation type="submission" date="2024-05" db="EMBL/GenBank/DDBJ databases">
        <title>Neorhizobium sp. Rsf11, a plant growth promoting and heavy metal resistant PAH-degrader.</title>
        <authorList>
            <person name="Golubev S.N."/>
            <person name="Muratova A.Y."/>
            <person name="Markelova M.I."/>
        </authorList>
    </citation>
    <scope>NUCLEOTIDE SEQUENCE [LARGE SCALE GENOMIC DNA]</scope>
    <source>
        <strain evidence="1 2">Rsf11</strain>
    </source>
</reference>
<accession>A0ABV0LW76</accession>
<dbReference type="EMBL" id="JBEAAL010000001">
    <property type="protein sequence ID" value="MEQ1403855.1"/>
    <property type="molecule type" value="Genomic_DNA"/>
</dbReference>
<comment type="caution">
    <text evidence="1">The sequence shown here is derived from an EMBL/GenBank/DDBJ whole genome shotgun (WGS) entry which is preliminary data.</text>
</comment>
<organism evidence="1 2">
    <name type="scientific">Neorhizobium phenanthreniclasticum</name>
    <dbReference type="NCBI Taxonomy" id="3157917"/>
    <lineage>
        <taxon>Bacteria</taxon>
        <taxon>Pseudomonadati</taxon>
        <taxon>Pseudomonadota</taxon>
        <taxon>Alphaproteobacteria</taxon>
        <taxon>Hyphomicrobiales</taxon>
        <taxon>Rhizobiaceae</taxon>
        <taxon>Rhizobium/Agrobacterium group</taxon>
        <taxon>Neorhizobium</taxon>
    </lineage>
</organism>
<dbReference type="Proteomes" id="UP001496627">
    <property type="component" value="Unassembled WGS sequence"/>
</dbReference>
<evidence type="ECO:0000313" key="2">
    <source>
        <dbReference type="Proteomes" id="UP001496627"/>
    </source>
</evidence>
<evidence type="ECO:0000313" key="1">
    <source>
        <dbReference type="EMBL" id="MEQ1403855.1"/>
    </source>
</evidence>
<proteinExistence type="predicted"/>
<protein>
    <submittedName>
        <fullName evidence="1">Uncharacterized protein</fullName>
    </submittedName>
</protein>
<gene>
    <name evidence="1" type="ORF">ABK249_02820</name>
</gene>
<dbReference type="RefSeq" id="WP_348862157.1">
    <property type="nucleotide sequence ID" value="NZ_JBEAAL010000001.1"/>
</dbReference>
<sequence>MPDQIFLTIVTNDPDEAIADALCCAMTNKPKWVRVVSDPIDVLKLPNGTKCVGLWYSGRKHLSGAELAWRERRMAGGLEFLTDDDHRRIASWIERNKARMRGETVDAALPSRPQQDDKPSVLPHPQPELQNLILSQRWT</sequence>
<keyword evidence="2" id="KW-1185">Reference proteome</keyword>